<dbReference type="GO" id="GO:0071978">
    <property type="term" value="P:bacterial-type flagellum-dependent swarming motility"/>
    <property type="evidence" value="ECO:0007669"/>
    <property type="project" value="TreeGrafter"/>
</dbReference>
<keyword evidence="12" id="KW-0969">Cilium</keyword>
<evidence type="ECO:0000256" key="11">
    <source>
        <dbReference type="SAM" id="MobiDB-lite"/>
    </source>
</evidence>
<dbReference type="AlphaFoldDB" id="A0A4R6WRZ9"/>
<accession>A0A4R6WRZ9</accession>
<feature type="transmembrane region" description="Helical" evidence="10">
    <location>
        <begin position="22"/>
        <end position="44"/>
    </location>
</feature>
<evidence type="ECO:0000256" key="8">
    <source>
        <dbReference type="ARBA" id="ARBA00022989"/>
    </source>
</evidence>
<dbReference type="RefSeq" id="WP_133612412.1">
    <property type="nucleotide sequence ID" value="NZ_SNYW01000006.1"/>
</dbReference>
<keyword evidence="13" id="KW-1185">Reference proteome</keyword>
<keyword evidence="10" id="KW-0997">Cell inner membrane</keyword>
<sequence>MAEAEGASEPQATKKKMSGKKLVLFIVLPLLLLAGGGAAAFLLLGSEEPEKAVADGEEAAEEEHAADPGAPPIFVELPEMTANLISNGKKGAFLRTTLVLELGNPEDQPVFEGVQPRVENEIQTYLRSLRPEDLQGAEGMKRLRDELMLRVKDAAKPARVKDILFKQILVQQ</sequence>
<evidence type="ECO:0000256" key="7">
    <source>
        <dbReference type="ARBA" id="ARBA00022779"/>
    </source>
</evidence>
<dbReference type="GO" id="GO:0005886">
    <property type="term" value="C:plasma membrane"/>
    <property type="evidence" value="ECO:0007669"/>
    <property type="project" value="UniProtKB-SubCell"/>
</dbReference>
<evidence type="ECO:0000256" key="2">
    <source>
        <dbReference type="ARBA" id="ARBA00004162"/>
    </source>
</evidence>
<keyword evidence="5 10" id="KW-0145">Chemotaxis</keyword>
<proteinExistence type="inferred from homology"/>
<comment type="subcellular location">
    <subcellularLocation>
        <location evidence="10">Cell inner membrane</location>
    </subcellularLocation>
    <subcellularLocation>
        <location evidence="2">Cell membrane</location>
        <topology evidence="2">Single-pass membrane protein</topology>
    </subcellularLocation>
</comment>
<dbReference type="OrthoDB" id="7304620at2"/>
<keyword evidence="4" id="KW-1003">Cell membrane</keyword>
<keyword evidence="12" id="KW-0282">Flagellum</keyword>
<organism evidence="12 13">
    <name type="scientific">Dongia mobilis</name>
    <dbReference type="NCBI Taxonomy" id="578943"/>
    <lineage>
        <taxon>Bacteria</taxon>
        <taxon>Pseudomonadati</taxon>
        <taxon>Pseudomonadota</taxon>
        <taxon>Alphaproteobacteria</taxon>
        <taxon>Rhodospirillales</taxon>
        <taxon>Dongiaceae</taxon>
        <taxon>Dongia</taxon>
    </lineage>
</organism>
<dbReference type="Pfam" id="PF03748">
    <property type="entry name" value="FliL"/>
    <property type="match status" value="1"/>
</dbReference>
<dbReference type="InterPro" id="IPR005503">
    <property type="entry name" value="FliL"/>
</dbReference>
<keyword evidence="12" id="KW-0966">Cell projection</keyword>
<dbReference type="GO" id="GO:0006935">
    <property type="term" value="P:chemotaxis"/>
    <property type="evidence" value="ECO:0007669"/>
    <property type="project" value="UniProtKB-KW"/>
</dbReference>
<dbReference type="PANTHER" id="PTHR35091">
    <property type="entry name" value="FLAGELLAR PROTEIN FLIL"/>
    <property type="match status" value="1"/>
</dbReference>
<keyword evidence="6 10" id="KW-0812">Transmembrane</keyword>
<feature type="region of interest" description="Disordered" evidence="11">
    <location>
        <begin position="52"/>
        <end position="71"/>
    </location>
</feature>
<comment type="similarity">
    <text evidence="3 10">Belongs to the FliL family.</text>
</comment>
<comment type="caution">
    <text evidence="12">The sequence shown here is derived from an EMBL/GenBank/DDBJ whole genome shotgun (WGS) entry which is preliminary data.</text>
</comment>
<dbReference type="GO" id="GO:0009425">
    <property type="term" value="C:bacterial-type flagellum basal body"/>
    <property type="evidence" value="ECO:0007669"/>
    <property type="project" value="InterPro"/>
</dbReference>
<evidence type="ECO:0000256" key="10">
    <source>
        <dbReference type="RuleBase" id="RU364125"/>
    </source>
</evidence>
<dbReference type="Proteomes" id="UP000295783">
    <property type="component" value="Unassembled WGS sequence"/>
</dbReference>
<evidence type="ECO:0000256" key="4">
    <source>
        <dbReference type="ARBA" id="ARBA00022475"/>
    </source>
</evidence>
<keyword evidence="9 10" id="KW-0472">Membrane</keyword>
<reference evidence="12 13" key="1">
    <citation type="submission" date="2019-03" db="EMBL/GenBank/DDBJ databases">
        <title>Genomic Encyclopedia of Type Strains, Phase III (KMG-III): the genomes of soil and plant-associated and newly described type strains.</title>
        <authorList>
            <person name="Whitman W."/>
        </authorList>
    </citation>
    <scope>NUCLEOTIDE SEQUENCE [LARGE SCALE GENOMIC DNA]</scope>
    <source>
        <strain evidence="12 13">CGMCC 1.7660</strain>
    </source>
</reference>
<evidence type="ECO:0000256" key="3">
    <source>
        <dbReference type="ARBA" id="ARBA00008281"/>
    </source>
</evidence>
<dbReference type="PANTHER" id="PTHR35091:SF2">
    <property type="entry name" value="FLAGELLAR PROTEIN FLIL"/>
    <property type="match status" value="1"/>
</dbReference>
<evidence type="ECO:0000313" key="13">
    <source>
        <dbReference type="Proteomes" id="UP000295783"/>
    </source>
</evidence>
<comment type="function">
    <text evidence="1 10">Controls the rotational direction of flagella during chemotaxis.</text>
</comment>
<evidence type="ECO:0000256" key="5">
    <source>
        <dbReference type="ARBA" id="ARBA00022500"/>
    </source>
</evidence>
<evidence type="ECO:0000256" key="1">
    <source>
        <dbReference type="ARBA" id="ARBA00002254"/>
    </source>
</evidence>
<dbReference type="EMBL" id="SNYW01000006">
    <property type="protein sequence ID" value="TDQ84385.1"/>
    <property type="molecule type" value="Genomic_DNA"/>
</dbReference>
<name>A0A4R6WRZ9_9PROT</name>
<evidence type="ECO:0000313" key="12">
    <source>
        <dbReference type="EMBL" id="TDQ84385.1"/>
    </source>
</evidence>
<keyword evidence="8 10" id="KW-1133">Transmembrane helix</keyword>
<evidence type="ECO:0000256" key="6">
    <source>
        <dbReference type="ARBA" id="ARBA00022692"/>
    </source>
</evidence>
<keyword evidence="7 10" id="KW-0283">Flagellar rotation</keyword>
<evidence type="ECO:0000256" key="9">
    <source>
        <dbReference type="ARBA" id="ARBA00023136"/>
    </source>
</evidence>
<protein>
    <recommendedName>
        <fullName evidence="10">Flagellar protein FliL</fullName>
    </recommendedName>
</protein>
<gene>
    <name evidence="12" type="ORF">A8950_0936</name>
</gene>